<keyword evidence="1" id="KW-0472">Membrane</keyword>
<sequence>MTVTAPYRSALPAGRDGITRTLRAEWTKFRTVRGWMITTVAAALVTMLLGLLFAVGSRTSCSVGPVEVACPAVPLGPGGEAVQDRFFFANQTLTGDGSITARVTSMTGVITYPPPDHDKLVSGLVPWAKAGIMIKASAAPGSSYAAVTLTGRHGVRMQDDFTHDTAGRPGGVTAAAPRWLRLTRSGGTLTGYESPDGTRWTEIGTARPAALPATVRAGLFVTSPSDMTVKANTMGGSIVQARFTQASAVFDRVEVRGRASGAWRGDDVGDDGGKTDWERYHRPSGLLQAGGTLTVTGSGDIAPSRDGVRVESTLTGVVLGLILVIVVAVMFVTAEYRRGLIRTTLLAEPRRGRVLAAKAAVAGAVAFVTGLTAGAVAVPLSVAVLRAGGNHVLPVSPLTEVRVVAGVAALFAATAVLAVALGALYRRSVAAVTTGIVLLVVPYVIATASVLPDAASEWLTRLSPAAGFAILQSIPEYAHVTGHYTPSDGYYPLAPWAGMAVLCLYAALALGLAVTRLRRRDA</sequence>
<feature type="transmembrane region" description="Helical" evidence="1">
    <location>
        <begin position="314"/>
        <end position="334"/>
    </location>
</feature>
<feature type="transmembrane region" description="Helical" evidence="1">
    <location>
        <begin position="35"/>
        <end position="55"/>
    </location>
</feature>
<gene>
    <name evidence="2" type="ORF">ACFO8L_08685</name>
</gene>
<keyword evidence="1" id="KW-0812">Transmembrane</keyword>
<keyword evidence="1" id="KW-1133">Transmembrane helix</keyword>
<name>A0ABV9E9C9_9ACTN</name>
<evidence type="ECO:0000313" key="3">
    <source>
        <dbReference type="Proteomes" id="UP001595891"/>
    </source>
</evidence>
<evidence type="ECO:0000256" key="1">
    <source>
        <dbReference type="SAM" id="Phobius"/>
    </source>
</evidence>
<feature type="transmembrane region" description="Helical" evidence="1">
    <location>
        <begin position="403"/>
        <end position="424"/>
    </location>
</feature>
<dbReference type="RefSeq" id="WP_262841606.1">
    <property type="nucleotide sequence ID" value="NZ_JANZYP010000006.1"/>
</dbReference>
<feature type="transmembrane region" description="Helical" evidence="1">
    <location>
        <begin position="355"/>
        <end position="383"/>
    </location>
</feature>
<evidence type="ECO:0000313" key="2">
    <source>
        <dbReference type="EMBL" id="MFC4586146.1"/>
    </source>
</evidence>
<protein>
    <submittedName>
        <fullName evidence="2">DUF1349 domain-containing protein</fullName>
    </submittedName>
</protein>
<feature type="transmembrane region" description="Helical" evidence="1">
    <location>
        <begin position="431"/>
        <end position="451"/>
    </location>
</feature>
<dbReference type="Pfam" id="PF12679">
    <property type="entry name" value="ABC2_membrane_2"/>
    <property type="match status" value="1"/>
</dbReference>
<dbReference type="Proteomes" id="UP001595891">
    <property type="component" value="Unassembled WGS sequence"/>
</dbReference>
<reference evidence="3" key="1">
    <citation type="journal article" date="2019" name="Int. J. Syst. Evol. Microbiol.">
        <title>The Global Catalogue of Microorganisms (GCM) 10K type strain sequencing project: providing services to taxonomists for standard genome sequencing and annotation.</title>
        <authorList>
            <consortium name="The Broad Institute Genomics Platform"/>
            <consortium name="The Broad Institute Genome Sequencing Center for Infectious Disease"/>
            <person name="Wu L."/>
            <person name="Ma J."/>
        </authorList>
    </citation>
    <scope>NUCLEOTIDE SEQUENCE [LARGE SCALE GENOMIC DNA]</scope>
    <source>
        <strain evidence="3">CCUG 49560</strain>
    </source>
</reference>
<keyword evidence="3" id="KW-1185">Reference proteome</keyword>
<dbReference type="Gene3D" id="2.60.120.200">
    <property type="match status" value="1"/>
</dbReference>
<organism evidence="2 3">
    <name type="scientific">Sphaerisporangium corydalis</name>
    <dbReference type="NCBI Taxonomy" id="1441875"/>
    <lineage>
        <taxon>Bacteria</taxon>
        <taxon>Bacillati</taxon>
        <taxon>Actinomycetota</taxon>
        <taxon>Actinomycetes</taxon>
        <taxon>Streptosporangiales</taxon>
        <taxon>Streptosporangiaceae</taxon>
        <taxon>Sphaerisporangium</taxon>
    </lineage>
</organism>
<proteinExistence type="predicted"/>
<feature type="transmembrane region" description="Helical" evidence="1">
    <location>
        <begin position="493"/>
        <end position="514"/>
    </location>
</feature>
<dbReference type="EMBL" id="JBHSFN010000004">
    <property type="protein sequence ID" value="MFC4586146.1"/>
    <property type="molecule type" value="Genomic_DNA"/>
</dbReference>
<accession>A0ABV9E9C9</accession>
<comment type="caution">
    <text evidence="2">The sequence shown here is derived from an EMBL/GenBank/DDBJ whole genome shotgun (WGS) entry which is preliminary data.</text>
</comment>